<gene>
    <name evidence="1" type="ORF">CTI12_AA307100</name>
</gene>
<evidence type="ECO:0008006" key="3">
    <source>
        <dbReference type="Google" id="ProtNLM"/>
    </source>
</evidence>
<reference evidence="1 2" key="1">
    <citation type="journal article" date="2018" name="Mol. Plant">
        <title>The genome of Artemisia annua provides insight into the evolution of Asteraceae family and artemisinin biosynthesis.</title>
        <authorList>
            <person name="Shen Q."/>
            <person name="Zhang L."/>
            <person name="Liao Z."/>
            <person name="Wang S."/>
            <person name="Yan T."/>
            <person name="Shi P."/>
            <person name="Liu M."/>
            <person name="Fu X."/>
            <person name="Pan Q."/>
            <person name="Wang Y."/>
            <person name="Lv Z."/>
            <person name="Lu X."/>
            <person name="Zhang F."/>
            <person name="Jiang W."/>
            <person name="Ma Y."/>
            <person name="Chen M."/>
            <person name="Hao X."/>
            <person name="Li L."/>
            <person name="Tang Y."/>
            <person name="Lv G."/>
            <person name="Zhou Y."/>
            <person name="Sun X."/>
            <person name="Brodelius P.E."/>
            <person name="Rose J.K.C."/>
            <person name="Tang K."/>
        </authorList>
    </citation>
    <scope>NUCLEOTIDE SEQUENCE [LARGE SCALE GENOMIC DNA]</scope>
    <source>
        <strain evidence="2">cv. Huhao1</strain>
        <tissue evidence="1">Leaf</tissue>
    </source>
</reference>
<dbReference type="Proteomes" id="UP000245207">
    <property type="component" value="Unassembled WGS sequence"/>
</dbReference>
<name>A0A2U1MWP7_ARTAN</name>
<dbReference type="SUPFAM" id="SSF55781">
    <property type="entry name" value="GAF domain-like"/>
    <property type="match status" value="1"/>
</dbReference>
<dbReference type="EMBL" id="PKPP01004174">
    <property type="protein sequence ID" value="PWA65682.1"/>
    <property type="molecule type" value="Genomic_DNA"/>
</dbReference>
<accession>A0A2U1MWP7</accession>
<dbReference type="AlphaFoldDB" id="A0A2U1MWP7"/>
<evidence type="ECO:0000313" key="2">
    <source>
        <dbReference type="Proteomes" id="UP000245207"/>
    </source>
</evidence>
<proteinExistence type="predicted"/>
<comment type="caution">
    <text evidence="1">The sequence shown here is derived from an EMBL/GenBank/DDBJ whole genome shotgun (WGS) entry which is preliminary data.</text>
</comment>
<protein>
    <recommendedName>
        <fullName evidence="3">GAF domain-containing protein</fullName>
    </recommendedName>
</protein>
<evidence type="ECO:0000313" key="1">
    <source>
        <dbReference type="EMBL" id="PWA65682.1"/>
    </source>
</evidence>
<keyword evidence="2" id="KW-1185">Reference proteome</keyword>
<sequence length="141" mass="15955">MQSSIVNIMRRFDFDEKSGSLLFWKNTWVGNSWSLRLAGQQTNQDKKGLKNYRKNCLRHGEVGPGTWVQHDCFAGQAAQTGGPHQRTKQDPTQFLGQLVVPVFSQGELVGVIELVTFIPKEDYGPDLIQINRLLMDENLHG</sequence>
<organism evidence="1 2">
    <name type="scientific">Artemisia annua</name>
    <name type="common">Sweet wormwood</name>
    <dbReference type="NCBI Taxonomy" id="35608"/>
    <lineage>
        <taxon>Eukaryota</taxon>
        <taxon>Viridiplantae</taxon>
        <taxon>Streptophyta</taxon>
        <taxon>Embryophyta</taxon>
        <taxon>Tracheophyta</taxon>
        <taxon>Spermatophyta</taxon>
        <taxon>Magnoliopsida</taxon>
        <taxon>eudicotyledons</taxon>
        <taxon>Gunneridae</taxon>
        <taxon>Pentapetalae</taxon>
        <taxon>asterids</taxon>
        <taxon>campanulids</taxon>
        <taxon>Asterales</taxon>
        <taxon>Asteraceae</taxon>
        <taxon>Asteroideae</taxon>
        <taxon>Anthemideae</taxon>
        <taxon>Artemisiinae</taxon>
        <taxon>Artemisia</taxon>
    </lineage>
</organism>